<dbReference type="PROSITE" id="PS01124">
    <property type="entry name" value="HTH_ARAC_FAMILY_2"/>
    <property type="match status" value="1"/>
</dbReference>
<keyword evidence="16" id="KW-0812">Transmembrane</keyword>
<evidence type="ECO:0000313" key="21">
    <source>
        <dbReference type="Proteomes" id="UP000029736"/>
    </source>
</evidence>
<dbReference type="GO" id="GO:0043565">
    <property type="term" value="F:sequence-specific DNA binding"/>
    <property type="evidence" value="ECO:0007669"/>
    <property type="project" value="InterPro"/>
</dbReference>
<evidence type="ECO:0000256" key="15">
    <source>
        <dbReference type="PROSITE-ProRule" id="PRU00169"/>
    </source>
</evidence>
<evidence type="ECO:0000256" key="10">
    <source>
        <dbReference type="ARBA" id="ARBA00023012"/>
    </source>
</evidence>
<evidence type="ECO:0000256" key="9">
    <source>
        <dbReference type="ARBA" id="ARBA00022840"/>
    </source>
</evidence>
<dbReference type="Gene3D" id="1.10.287.130">
    <property type="match status" value="1"/>
</dbReference>
<evidence type="ECO:0000256" key="12">
    <source>
        <dbReference type="ARBA" id="ARBA00023125"/>
    </source>
</evidence>
<dbReference type="Pfam" id="PF02518">
    <property type="entry name" value="HATPase_c"/>
    <property type="match status" value="1"/>
</dbReference>
<dbReference type="EMBL" id="JPOS01000084">
    <property type="protein sequence ID" value="KGE85640.1"/>
    <property type="molecule type" value="Genomic_DNA"/>
</dbReference>
<dbReference type="RefSeq" id="WP_044227626.1">
    <property type="nucleotide sequence ID" value="NZ_JBKAGJ010000003.1"/>
</dbReference>
<dbReference type="InterPro" id="IPR036890">
    <property type="entry name" value="HATPase_C_sf"/>
</dbReference>
<evidence type="ECO:0000256" key="11">
    <source>
        <dbReference type="ARBA" id="ARBA00023015"/>
    </source>
</evidence>
<evidence type="ECO:0000256" key="14">
    <source>
        <dbReference type="ARBA" id="ARBA00023163"/>
    </source>
</evidence>
<comment type="catalytic activity">
    <reaction evidence="1">
        <text>ATP + protein L-histidine = ADP + protein N-phospho-L-histidine.</text>
        <dbReference type="EC" id="2.7.13.3"/>
    </reaction>
</comment>
<evidence type="ECO:0000256" key="3">
    <source>
        <dbReference type="ARBA" id="ARBA00012438"/>
    </source>
</evidence>
<dbReference type="Pfam" id="PF07495">
    <property type="entry name" value="Y_Y_Y"/>
    <property type="match status" value="1"/>
</dbReference>
<evidence type="ECO:0000256" key="7">
    <source>
        <dbReference type="ARBA" id="ARBA00022741"/>
    </source>
</evidence>
<evidence type="ECO:0000256" key="5">
    <source>
        <dbReference type="ARBA" id="ARBA00022553"/>
    </source>
</evidence>
<dbReference type="InterPro" id="IPR001789">
    <property type="entry name" value="Sig_transdc_resp-reg_receiver"/>
</dbReference>
<dbReference type="Gene3D" id="3.40.50.2300">
    <property type="match status" value="1"/>
</dbReference>
<keyword evidence="8" id="KW-0418">Kinase</keyword>
<dbReference type="PANTHER" id="PTHR43547:SF2">
    <property type="entry name" value="HYBRID SIGNAL TRANSDUCTION HISTIDINE KINASE C"/>
    <property type="match status" value="1"/>
</dbReference>
<protein>
    <recommendedName>
        <fullName evidence="3">histidine kinase</fullName>
        <ecNumber evidence="3">2.7.13.3</ecNumber>
    </recommendedName>
</protein>
<dbReference type="InterPro" id="IPR005467">
    <property type="entry name" value="His_kinase_dom"/>
</dbReference>
<keyword evidence="12" id="KW-0238">DNA-binding</keyword>
<evidence type="ECO:0000259" key="19">
    <source>
        <dbReference type="PROSITE" id="PS50110"/>
    </source>
</evidence>
<dbReference type="Pfam" id="PF00072">
    <property type="entry name" value="Response_reg"/>
    <property type="match status" value="1"/>
</dbReference>
<dbReference type="InterPro" id="IPR011123">
    <property type="entry name" value="Y_Y_Y"/>
</dbReference>
<keyword evidence="14" id="KW-0804">Transcription</keyword>
<feature type="domain" description="Histidine kinase" evidence="18">
    <location>
        <begin position="848"/>
        <end position="1068"/>
    </location>
</feature>
<dbReference type="GO" id="GO:0005886">
    <property type="term" value="C:plasma membrane"/>
    <property type="evidence" value="ECO:0007669"/>
    <property type="project" value="UniProtKB-SubCell"/>
</dbReference>
<dbReference type="InterPro" id="IPR036097">
    <property type="entry name" value="HisK_dim/P_sf"/>
</dbReference>
<dbReference type="SMART" id="SM00342">
    <property type="entry name" value="HTH_ARAC"/>
    <property type="match status" value="1"/>
</dbReference>
<feature type="transmembrane region" description="Helical" evidence="16">
    <location>
        <begin position="795"/>
        <end position="812"/>
    </location>
</feature>
<dbReference type="InterPro" id="IPR004358">
    <property type="entry name" value="Sig_transdc_His_kin-like_C"/>
</dbReference>
<evidence type="ECO:0000256" key="6">
    <source>
        <dbReference type="ARBA" id="ARBA00022679"/>
    </source>
</evidence>
<keyword evidence="16" id="KW-1133">Transmembrane helix</keyword>
<dbReference type="InterPro" id="IPR011006">
    <property type="entry name" value="CheY-like_superfamily"/>
</dbReference>
<dbReference type="PROSITE" id="PS50110">
    <property type="entry name" value="RESPONSE_REGULATORY"/>
    <property type="match status" value="1"/>
</dbReference>
<dbReference type="PROSITE" id="PS50109">
    <property type="entry name" value="HIS_KIN"/>
    <property type="match status" value="1"/>
</dbReference>
<accession>A0A098S0G5</accession>
<dbReference type="GO" id="GO:0005524">
    <property type="term" value="F:ATP binding"/>
    <property type="evidence" value="ECO:0007669"/>
    <property type="project" value="UniProtKB-KW"/>
</dbReference>
<evidence type="ECO:0000256" key="8">
    <source>
        <dbReference type="ARBA" id="ARBA00022777"/>
    </source>
</evidence>
<feature type="domain" description="HTH araC/xylS-type" evidence="17">
    <location>
        <begin position="1245"/>
        <end position="1344"/>
    </location>
</feature>
<dbReference type="PRINTS" id="PR00344">
    <property type="entry name" value="BCTRLSENSOR"/>
</dbReference>
<evidence type="ECO:0000259" key="17">
    <source>
        <dbReference type="PROSITE" id="PS01124"/>
    </source>
</evidence>
<evidence type="ECO:0000256" key="4">
    <source>
        <dbReference type="ARBA" id="ARBA00022475"/>
    </source>
</evidence>
<keyword evidence="13 16" id="KW-0472">Membrane</keyword>
<keyword evidence="4" id="KW-1003">Cell membrane</keyword>
<dbReference type="EC" id="2.7.13.3" evidence="3"/>
<dbReference type="CDD" id="cd00082">
    <property type="entry name" value="HisKA"/>
    <property type="match status" value="1"/>
</dbReference>
<evidence type="ECO:0000256" key="1">
    <source>
        <dbReference type="ARBA" id="ARBA00000085"/>
    </source>
</evidence>
<proteinExistence type="predicted"/>
<reference evidence="20 21" key="1">
    <citation type="journal article" date="2014" name="Int. J. Syst. Evol. Microbiol.">
        <title>Phaeodactylibacter xiamenensis gen. nov., sp. nov., a member of the family Saprospiraceae isolated from the marine alga Phaeodactylum tricornutum.</title>
        <authorList>
            <person name="Chen Z.Jr."/>
            <person name="Lei X."/>
            <person name="Lai Q."/>
            <person name="Li Y."/>
            <person name="Zhang B."/>
            <person name="Zhang J."/>
            <person name="Zhang H."/>
            <person name="Yang L."/>
            <person name="Zheng W."/>
            <person name="Tian Y."/>
            <person name="Yu Z."/>
            <person name="Xu H.Jr."/>
            <person name="Zheng T."/>
        </authorList>
    </citation>
    <scope>NUCLEOTIDE SEQUENCE [LARGE SCALE GENOMIC DNA]</scope>
    <source>
        <strain evidence="20 21">KD52</strain>
    </source>
</reference>
<dbReference type="CDD" id="cd16922">
    <property type="entry name" value="HATPase_EvgS-ArcB-TorS-like"/>
    <property type="match status" value="1"/>
</dbReference>
<comment type="caution">
    <text evidence="20">The sequence shown here is derived from an EMBL/GenBank/DDBJ whole genome shotgun (WGS) entry which is preliminary data.</text>
</comment>
<keyword evidence="9" id="KW-0067">ATP-binding</keyword>
<dbReference type="Gene3D" id="3.30.565.10">
    <property type="entry name" value="Histidine kinase-like ATPase, C-terminal domain"/>
    <property type="match status" value="1"/>
</dbReference>
<dbReference type="InterPro" id="IPR011110">
    <property type="entry name" value="Reg_prop"/>
</dbReference>
<dbReference type="InterPro" id="IPR018060">
    <property type="entry name" value="HTH_AraC"/>
</dbReference>
<dbReference type="GO" id="GO:0003700">
    <property type="term" value="F:DNA-binding transcription factor activity"/>
    <property type="evidence" value="ECO:0007669"/>
    <property type="project" value="InterPro"/>
</dbReference>
<evidence type="ECO:0000313" key="20">
    <source>
        <dbReference type="EMBL" id="KGE85640.1"/>
    </source>
</evidence>
<keyword evidence="10" id="KW-0902">Two-component regulatory system</keyword>
<dbReference type="SUPFAM" id="SSF52172">
    <property type="entry name" value="CheY-like"/>
    <property type="match status" value="1"/>
</dbReference>
<dbReference type="Gene3D" id="2.60.40.10">
    <property type="entry name" value="Immunoglobulins"/>
    <property type="match status" value="1"/>
</dbReference>
<dbReference type="SMART" id="SM00448">
    <property type="entry name" value="REC"/>
    <property type="match status" value="1"/>
</dbReference>
<dbReference type="FunFam" id="3.30.565.10:FF:000023">
    <property type="entry name" value="PAS domain-containing sensor histidine kinase"/>
    <property type="match status" value="1"/>
</dbReference>
<dbReference type="Gene3D" id="2.130.10.10">
    <property type="entry name" value="YVTN repeat-like/Quinoprotein amine dehydrogenase"/>
    <property type="match status" value="3"/>
</dbReference>
<dbReference type="InterPro" id="IPR015943">
    <property type="entry name" value="WD40/YVTN_repeat-like_dom_sf"/>
</dbReference>
<dbReference type="InterPro" id="IPR003594">
    <property type="entry name" value="HATPase_dom"/>
</dbReference>
<organism evidence="20 21">
    <name type="scientific">Phaeodactylibacter xiamenensis</name>
    <dbReference type="NCBI Taxonomy" id="1524460"/>
    <lineage>
        <taxon>Bacteria</taxon>
        <taxon>Pseudomonadati</taxon>
        <taxon>Bacteroidota</taxon>
        <taxon>Saprospiria</taxon>
        <taxon>Saprospirales</taxon>
        <taxon>Haliscomenobacteraceae</taxon>
        <taxon>Phaeodactylibacter</taxon>
    </lineage>
</organism>
<name>A0A098S0G5_9BACT</name>
<evidence type="ECO:0000256" key="16">
    <source>
        <dbReference type="SAM" id="Phobius"/>
    </source>
</evidence>
<dbReference type="SUPFAM" id="SSF63829">
    <property type="entry name" value="Calcium-dependent phosphotriesterase"/>
    <property type="match status" value="2"/>
</dbReference>
<dbReference type="InterPro" id="IPR018062">
    <property type="entry name" value="HTH_AraC-typ_CS"/>
</dbReference>
<dbReference type="PROSITE" id="PS00041">
    <property type="entry name" value="HTH_ARAC_FAMILY_1"/>
    <property type="match status" value="1"/>
</dbReference>
<dbReference type="Pfam" id="PF07494">
    <property type="entry name" value="Reg_prop"/>
    <property type="match status" value="2"/>
</dbReference>
<dbReference type="SUPFAM" id="SSF46689">
    <property type="entry name" value="Homeodomain-like"/>
    <property type="match status" value="1"/>
</dbReference>
<keyword evidence="5 15" id="KW-0597">Phosphoprotein</keyword>
<evidence type="ECO:0000259" key="18">
    <source>
        <dbReference type="PROSITE" id="PS50109"/>
    </source>
</evidence>
<dbReference type="SUPFAM" id="SSF47384">
    <property type="entry name" value="Homodimeric domain of signal transducing histidine kinase"/>
    <property type="match status" value="1"/>
</dbReference>
<dbReference type="GO" id="GO:0000155">
    <property type="term" value="F:phosphorelay sensor kinase activity"/>
    <property type="evidence" value="ECO:0007669"/>
    <property type="project" value="InterPro"/>
</dbReference>
<keyword evidence="7" id="KW-0547">Nucleotide-binding</keyword>
<evidence type="ECO:0000256" key="13">
    <source>
        <dbReference type="ARBA" id="ARBA00023136"/>
    </source>
</evidence>
<dbReference type="Pfam" id="PF00512">
    <property type="entry name" value="HisKA"/>
    <property type="match status" value="1"/>
</dbReference>
<dbReference type="PANTHER" id="PTHR43547">
    <property type="entry name" value="TWO-COMPONENT HISTIDINE KINASE"/>
    <property type="match status" value="1"/>
</dbReference>
<dbReference type="Gene3D" id="1.10.10.60">
    <property type="entry name" value="Homeodomain-like"/>
    <property type="match status" value="1"/>
</dbReference>
<dbReference type="SMART" id="SM00387">
    <property type="entry name" value="HATPase_c"/>
    <property type="match status" value="1"/>
</dbReference>
<keyword evidence="6" id="KW-0808">Transferase</keyword>
<dbReference type="InterPro" id="IPR009057">
    <property type="entry name" value="Homeodomain-like_sf"/>
</dbReference>
<dbReference type="Proteomes" id="UP000029736">
    <property type="component" value="Unassembled WGS sequence"/>
</dbReference>
<feature type="modified residue" description="4-aspartylphosphate" evidence="15">
    <location>
        <position position="1147"/>
    </location>
</feature>
<dbReference type="SUPFAM" id="SSF55874">
    <property type="entry name" value="ATPase domain of HSP90 chaperone/DNA topoisomerase II/histidine kinase"/>
    <property type="match status" value="1"/>
</dbReference>
<dbReference type="OrthoDB" id="9797097at2"/>
<keyword evidence="11" id="KW-0805">Transcription regulation</keyword>
<dbReference type="STRING" id="1524460.IX84_26495"/>
<dbReference type="InterPro" id="IPR003661">
    <property type="entry name" value="HisK_dim/P_dom"/>
</dbReference>
<comment type="subcellular location">
    <subcellularLocation>
        <location evidence="2">Cell membrane</location>
    </subcellularLocation>
</comment>
<keyword evidence="21" id="KW-1185">Reference proteome</keyword>
<dbReference type="SMART" id="SM00388">
    <property type="entry name" value="HisKA"/>
    <property type="match status" value="1"/>
</dbReference>
<sequence>MKSLTVTIFLLLAGLTTKYAQTVKLDELTIEDGLTQGMIHDIIQDSLGFMWFATKDGLNRYDGYDFKLYSHFPSDSFSLSGHVVNFLFEDSYGRIWVGTHNNGLNIFDRTQERFYKLGYDEVPAVGLNSNRIFSVEQENDSIFWIGTGRGLCRLVVPEGEALWEGLESAQLSSRIKSYPIEPVQNPNLNSVATCLSPVSDTLYFAISNRLFRLDRTNYREWEEMSDEVNAFNIETPFGFRSMEMTKDGYLILPTNQEIKIYHEGKSWDIPLPEQLRGFLPDVTIDQSGTAWGVSAGLYKIHPQREPGHQLEILFTTKASYFTPTVYVDRSGVVWLGTNGYGIRKYNPSNARFNHLMPGTSTRQLYTDLKGRCWVWVAVSLKVLNPENGMYKLPPGFPSWIEKATWVINPEPDIFWFHYPIIEKQTALIKINERTGEVQSYPYTCKPNPDSPLLIDREGNIWFSSMDGQLVIFQPDTETFHYYSMSDWFDERQENAAITAFYYADESDVAWAGTQYGLLRLQRTSTDSFDHRVYDFDHNNPQSISENYVLSICSRPGETNKLWIGTKGGGLNQLDTHTGTFKAITTQDGLPNNVTYGLLPDEEGHLWITTNRGLSRYHPELGTFKNYTSADGLQSNEFNTSSYHRARDGRFLIGGVNGVHVFHPKEVKLSSLPPKVYLTGLNINNIPWRKAIGEDNALKPIELIGHIQLRHHQDQLFFQFAALDYAASQNNRYRYQMAGLDDAPVDAGTRREVAYANLAPGQYTFQVWGANNEDIWSTEPAILKITISPPWWATNWAYLLYLGLFFTLFYAAYRFQVNRDRLKTQLAYEQREAERLAALDRMKSNFFSNITHEFRTPLTLILEPARRLEAQLKNKNGQKWAELIISNSERMLQLVNQLLDINRLEEGLISVKLQQADLNQLLTSILKDYEGAAQDKAIQLELEITGRPHLKWVEIDSEKVSKIVHNLLSNALKFTPQGGEITLSATGMPDRQKVEISVKDTGPGIAPEHHERIFDRFYQVDDSSTRSVGGTGIGLALCNELAQKLGGSIHMDSEPGKGSRFTLLFPLHSILDGDKATGGDRATGETHQQSTPAALQQGTTILIVEDNKDLRDFLCSILGEDFELTTAQDGVEGLQMATSTQPDIIISDVMMPRLDGYAMTAQLKADIRTSHIPIIMLTAKSALKSRLTGLKTGADAYLSKPFYAEELMAQIHNLLEQRARLQLYFTGENEKVSAPDIPDIEHQFLQKAYAAMDDHLADEQFSVEQLSNVLLLSRSQLHRKLKALTGQTASEFLRNYRLKKALELLRQPGLSIGEVSHRVGFGSPQYFATKFKERYGYSPSEASGKA</sequence>
<gene>
    <name evidence="20" type="ORF">IX84_26495</name>
</gene>
<feature type="domain" description="Response regulatory" evidence="19">
    <location>
        <begin position="1099"/>
        <end position="1214"/>
    </location>
</feature>
<evidence type="ECO:0000256" key="2">
    <source>
        <dbReference type="ARBA" id="ARBA00004236"/>
    </source>
</evidence>
<dbReference type="Pfam" id="PF12833">
    <property type="entry name" value="HTH_18"/>
    <property type="match status" value="1"/>
</dbReference>
<dbReference type="InterPro" id="IPR013783">
    <property type="entry name" value="Ig-like_fold"/>
</dbReference>